<keyword evidence="4 5" id="KW-0862">Zinc</keyword>
<dbReference type="SMART" id="SM00356">
    <property type="entry name" value="ZnF_C3H1"/>
    <property type="match status" value="2"/>
</dbReference>
<dbReference type="PANTHER" id="PTHR12547">
    <property type="entry name" value="CCCH ZINC FINGER/TIS11-RELATED"/>
    <property type="match status" value="1"/>
</dbReference>
<keyword evidence="6" id="KW-0175">Coiled coil</keyword>
<dbReference type="Pfam" id="PF00642">
    <property type="entry name" value="zf-CCCH"/>
    <property type="match status" value="2"/>
</dbReference>
<dbReference type="HOGENOM" id="CLU_1024817_0_0_1"/>
<feature type="zinc finger region" description="C3H1-type" evidence="5">
    <location>
        <begin position="14"/>
        <end position="42"/>
    </location>
</feature>
<dbReference type="OrthoDB" id="415459at2759"/>
<dbReference type="GO" id="GO:0003729">
    <property type="term" value="F:mRNA binding"/>
    <property type="evidence" value="ECO:0007669"/>
    <property type="project" value="InterPro"/>
</dbReference>
<dbReference type="Proteomes" id="UP000009168">
    <property type="component" value="Unassembled WGS sequence"/>
</dbReference>
<dbReference type="SUPFAM" id="SSF90229">
    <property type="entry name" value="CCCH zinc finger"/>
    <property type="match status" value="2"/>
</dbReference>
<dbReference type="InterPro" id="IPR036855">
    <property type="entry name" value="Znf_CCCH_sf"/>
</dbReference>
<dbReference type="InParanoid" id="Q23GD6"/>
<dbReference type="STRING" id="312017.Q23GD6"/>
<keyword evidence="9" id="KW-1185">Reference proteome</keyword>
<dbReference type="PROSITE" id="PS50103">
    <property type="entry name" value="ZF_C3H1"/>
    <property type="match status" value="2"/>
</dbReference>
<dbReference type="GO" id="GO:0008270">
    <property type="term" value="F:zinc ion binding"/>
    <property type="evidence" value="ECO:0007669"/>
    <property type="project" value="UniProtKB-KW"/>
</dbReference>
<evidence type="ECO:0000256" key="1">
    <source>
        <dbReference type="ARBA" id="ARBA00022723"/>
    </source>
</evidence>
<dbReference type="Gene3D" id="4.10.1000.10">
    <property type="entry name" value="Zinc finger, CCCH-type"/>
    <property type="match status" value="2"/>
</dbReference>
<dbReference type="InterPro" id="IPR045877">
    <property type="entry name" value="ZFP36-like"/>
</dbReference>
<dbReference type="RefSeq" id="XP_001015569.2">
    <property type="nucleotide sequence ID" value="XM_001015569.3"/>
</dbReference>
<dbReference type="InterPro" id="IPR000571">
    <property type="entry name" value="Znf_CCCH"/>
</dbReference>
<reference evidence="9" key="1">
    <citation type="journal article" date="2006" name="PLoS Biol.">
        <title>Macronuclear genome sequence of the ciliate Tetrahymena thermophila, a model eukaryote.</title>
        <authorList>
            <person name="Eisen J.A."/>
            <person name="Coyne R.S."/>
            <person name="Wu M."/>
            <person name="Wu D."/>
            <person name="Thiagarajan M."/>
            <person name="Wortman J.R."/>
            <person name="Badger J.H."/>
            <person name="Ren Q."/>
            <person name="Amedeo P."/>
            <person name="Jones K.M."/>
            <person name="Tallon L.J."/>
            <person name="Delcher A.L."/>
            <person name="Salzberg S.L."/>
            <person name="Silva J.C."/>
            <person name="Haas B.J."/>
            <person name="Majoros W.H."/>
            <person name="Farzad M."/>
            <person name="Carlton J.M."/>
            <person name="Smith R.K. Jr."/>
            <person name="Garg J."/>
            <person name="Pearlman R.E."/>
            <person name="Karrer K.M."/>
            <person name="Sun L."/>
            <person name="Manning G."/>
            <person name="Elde N.C."/>
            <person name="Turkewitz A.P."/>
            <person name="Asai D.J."/>
            <person name="Wilkes D.E."/>
            <person name="Wang Y."/>
            <person name="Cai H."/>
            <person name="Collins K."/>
            <person name="Stewart B.A."/>
            <person name="Lee S.R."/>
            <person name="Wilamowska K."/>
            <person name="Weinberg Z."/>
            <person name="Ruzzo W.L."/>
            <person name="Wloga D."/>
            <person name="Gaertig J."/>
            <person name="Frankel J."/>
            <person name="Tsao C.-C."/>
            <person name="Gorovsky M.A."/>
            <person name="Keeling P.J."/>
            <person name="Waller R.F."/>
            <person name="Patron N.J."/>
            <person name="Cherry J.M."/>
            <person name="Stover N.A."/>
            <person name="Krieger C.J."/>
            <person name="del Toro C."/>
            <person name="Ryder H.F."/>
            <person name="Williamson S.C."/>
            <person name="Barbeau R.A."/>
            <person name="Hamilton E.P."/>
            <person name="Orias E."/>
        </authorList>
    </citation>
    <scope>NUCLEOTIDE SEQUENCE [LARGE SCALE GENOMIC DNA]</scope>
    <source>
        <strain evidence="9">SB210</strain>
    </source>
</reference>
<dbReference type="AlphaFoldDB" id="Q23GD6"/>
<evidence type="ECO:0000256" key="6">
    <source>
        <dbReference type="SAM" id="Coils"/>
    </source>
</evidence>
<proteinExistence type="predicted"/>
<gene>
    <name evidence="8" type="ORF">TTHERM_00074300</name>
</gene>
<protein>
    <submittedName>
        <fullName evidence="8">Zinc finger C-x8-C-x5-C-x3-H type protein</fullName>
    </submittedName>
</protein>
<evidence type="ECO:0000256" key="2">
    <source>
        <dbReference type="ARBA" id="ARBA00022737"/>
    </source>
</evidence>
<feature type="domain" description="C3H1-type" evidence="7">
    <location>
        <begin position="14"/>
        <end position="42"/>
    </location>
</feature>
<evidence type="ECO:0000256" key="3">
    <source>
        <dbReference type="ARBA" id="ARBA00022771"/>
    </source>
</evidence>
<feature type="zinc finger region" description="C3H1-type" evidence="5">
    <location>
        <begin position="72"/>
        <end position="103"/>
    </location>
</feature>
<evidence type="ECO:0000256" key="4">
    <source>
        <dbReference type="ARBA" id="ARBA00022833"/>
    </source>
</evidence>
<dbReference type="GO" id="GO:0010468">
    <property type="term" value="P:regulation of gene expression"/>
    <property type="evidence" value="ECO:0007669"/>
    <property type="project" value="UniProtKB-ARBA"/>
</dbReference>
<dbReference type="KEGG" id="tet:TTHERM_00074300"/>
<accession>Q23GD6</accession>
<evidence type="ECO:0000259" key="7">
    <source>
        <dbReference type="PROSITE" id="PS50103"/>
    </source>
</evidence>
<feature type="coiled-coil region" evidence="6">
    <location>
        <begin position="201"/>
        <end position="228"/>
    </location>
</feature>
<evidence type="ECO:0000313" key="8">
    <source>
        <dbReference type="EMBL" id="EAR95324.2"/>
    </source>
</evidence>
<dbReference type="GeneID" id="7842817"/>
<dbReference type="eggNOG" id="ENOG502R2Q2">
    <property type="taxonomic scope" value="Eukaryota"/>
</dbReference>
<organism evidence="8 9">
    <name type="scientific">Tetrahymena thermophila (strain SB210)</name>
    <dbReference type="NCBI Taxonomy" id="312017"/>
    <lineage>
        <taxon>Eukaryota</taxon>
        <taxon>Sar</taxon>
        <taxon>Alveolata</taxon>
        <taxon>Ciliophora</taxon>
        <taxon>Intramacronucleata</taxon>
        <taxon>Oligohymenophorea</taxon>
        <taxon>Hymenostomatida</taxon>
        <taxon>Tetrahymenina</taxon>
        <taxon>Tetrahymenidae</taxon>
        <taxon>Tetrahymena</taxon>
    </lineage>
</organism>
<evidence type="ECO:0000313" key="9">
    <source>
        <dbReference type="Proteomes" id="UP000009168"/>
    </source>
</evidence>
<feature type="domain" description="C3H1-type" evidence="7">
    <location>
        <begin position="72"/>
        <end position="103"/>
    </location>
</feature>
<dbReference type="GO" id="GO:0051252">
    <property type="term" value="P:regulation of RNA metabolic process"/>
    <property type="evidence" value="ECO:0007669"/>
    <property type="project" value="UniProtKB-ARBA"/>
</dbReference>
<evidence type="ECO:0000256" key="5">
    <source>
        <dbReference type="PROSITE-ProRule" id="PRU00723"/>
    </source>
</evidence>
<keyword evidence="3 5" id="KW-0863">Zinc-finger</keyword>
<dbReference type="EMBL" id="GG662704">
    <property type="protein sequence ID" value="EAR95324.2"/>
    <property type="molecule type" value="Genomic_DNA"/>
</dbReference>
<keyword evidence="2" id="KW-0677">Repeat</keyword>
<dbReference type="PANTHER" id="PTHR12547:SF18">
    <property type="entry name" value="PROTEIN TIS11"/>
    <property type="match status" value="1"/>
</dbReference>
<dbReference type="FunFam" id="4.10.1000.10:FF:000003">
    <property type="entry name" value="Zinc finger CCCH domain-containing protein"/>
    <property type="match status" value="1"/>
</dbReference>
<name>Q23GD6_TETTS</name>
<keyword evidence="1 5" id="KW-0479">Metal-binding</keyword>
<sequence>MNDARQPGGMANNKYKTALCKHFSQTGNCPKKNECAFAHGEHELQGGMGAQVKPFKKMNQMATMIQNPMQNNYKSQLCRYYDQETGQCNCKYESKCNFAHSKEELRERLDMKNQPMNPMMNALMQYDMQMITMQQQQMAAQYSFLQTLLMHKLSVALYSLMPQIEQVIDKSKHSEYFKSAEIMNRSGNPEGCIQALYQILRDGQSEKEQELIEEIDKIQKENTNLEATQFQHLLGQYGLTPLEINNLFMFHQQNLQMMNYQQQSQMMHFEQGDLQ</sequence>